<feature type="transmembrane region" description="Helical" evidence="1">
    <location>
        <begin position="241"/>
        <end position="260"/>
    </location>
</feature>
<keyword evidence="1" id="KW-1133">Transmembrane helix</keyword>
<keyword evidence="1" id="KW-0472">Membrane</keyword>
<keyword evidence="1" id="KW-0812">Transmembrane</keyword>
<proteinExistence type="predicted"/>
<dbReference type="Proteomes" id="UP001174909">
    <property type="component" value="Unassembled WGS sequence"/>
</dbReference>
<organism evidence="2 3">
    <name type="scientific">Geodia barretti</name>
    <name type="common">Barrett's horny sponge</name>
    <dbReference type="NCBI Taxonomy" id="519541"/>
    <lineage>
        <taxon>Eukaryota</taxon>
        <taxon>Metazoa</taxon>
        <taxon>Porifera</taxon>
        <taxon>Demospongiae</taxon>
        <taxon>Heteroscleromorpha</taxon>
        <taxon>Tetractinellida</taxon>
        <taxon>Astrophorina</taxon>
        <taxon>Geodiidae</taxon>
        <taxon>Geodia</taxon>
    </lineage>
</organism>
<name>A0AA35WGR5_GEOBA</name>
<dbReference type="InterPro" id="IPR009030">
    <property type="entry name" value="Growth_fac_rcpt_cys_sf"/>
</dbReference>
<evidence type="ECO:0000313" key="3">
    <source>
        <dbReference type="Proteomes" id="UP001174909"/>
    </source>
</evidence>
<accession>A0AA35WGR5</accession>
<feature type="transmembrane region" description="Helical" evidence="1">
    <location>
        <begin position="187"/>
        <end position="213"/>
    </location>
</feature>
<comment type="caution">
    <text evidence="2">The sequence shown here is derived from an EMBL/GenBank/DDBJ whole genome shotgun (WGS) entry which is preliminary data.</text>
</comment>
<sequence length="261" mass="28691">MRTNAVPCEQNYKNREWNLQMCNCSGCSIYGEDDSSKCDIVTKRMRLSERQTWACNTGRDDGKGNGLSPGVGLTLREKVLLAVTVVFGALLIALAVTVVVLRLKLSKKNSSCTSNCIECDEDKCSSCEQNYKLESGICRCATVDRCSICAEDDSSKCDTCDEGLRLSEDNSACITGRDDGNGLSPGAIFGIIIAIIVVAILLALLTALIIFLAKRYWDKVTLRQLSWNLDLPTDPSKVTSFHVLFILLCLLHRTFIVVLVM</sequence>
<dbReference type="SUPFAM" id="SSF57184">
    <property type="entry name" value="Growth factor receptor domain"/>
    <property type="match status" value="1"/>
</dbReference>
<dbReference type="AlphaFoldDB" id="A0AA35WGR5"/>
<feature type="transmembrane region" description="Helical" evidence="1">
    <location>
        <begin position="79"/>
        <end position="101"/>
    </location>
</feature>
<reference evidence="2" key="1">
    <citation type="submission" date="2023-03" db="EMBL/GenBank/DDBJ databases">
        <authorList>
            <person name="Steffen K."/>
            <person name="Cardenas P."/>
        </authorList>
    </citation>
    <scope>NUCLEOTIDE SEQUENCE</scope>
</reference>
<dbReference type="EMBL" id="CASHTH010001289">
    <property type="protein sequence ID" value="CAI8013735.1"/>
    <property type="molecule type" value="Genomic_DNA"/>
</dbReference>
<keyword evidence="3" id="KW-1185">Reference proteome</keyword>
<gene>
    <name evidence="2" type="ORF">GBAR_LOCUS8666</name>
</gene>
<evidence type="ECO:0000256" key="1">
    <source>
        <dbReference type="SAM" id="Phobius"/>
    </source>
</evidence>
<evidence type="ECO:0000313" key="2">
    <source>
        <dbReference type="EMBL" id="CAI8013735.1"/>
    </source>
</evidence>
<protein>
    <submittedName>
        <fullName evidence="2">Uncharacterized protein</fullName>
    </submittedName>
</protein>